<evidence type="ECO:0000256" key="1">
    <source>
        <dbReference type="SAM" id="SignalP"/>
    </source>
</evidence>
<protein>
    <recommendedName>
        <fullName evidence="4">Lipoprotein</fullName>
    </recommendedName>
</protein>
<name>A0A0U1NZD3_9BACI</name>
<dbReference type="PROSITE" id="PS51257">
    <property type="entry name" value="PROKAR_LIPOPROTEIN"/>
    <property type="match status" value="1"/>
</dbReference>
<reference evidence="3" key="1">
    <citation type="submission" date="2015-05" db="EMBL/GenBank/DDBJ databases">
        <authorList>
            <person name="Urmite Genomes"/>
        </authorList>
    </citation>
    <scope>NUCLEOTIDE SEQUENCE [LARGE SCALE GENOMIC DNA]</scope>
    <source>
        <strain evidence="3">LF1</strain>
    </source>
</reference>
<dbReference type="OrthoDB" id="1936497at2"/>
<feature type="chain" id="PRO_5006712422" description="Lipoprotein" evidence="1">
    <location>
        <begin position="27"/>
        <end position="123"/>
    </location>
</feature>
<evidence type="ECO:0008006" key="4">
    <source>
        <dbReference type="Google" id="ProtNLM"/>
    </source>
</evidence>
<keyword evidence="1" id="KW-0732">Signal</keyword>
<evidence type="ECO:0000313" key="2">
    <source>
        <dbReference type="EMBL" id="CRK83365.1"/>
    </source>
</evidence>
<keyword evidence="3" id="KW-1185">Reference proteome</keyword>
<evidence type="ECO:0000313" key="3">
    <source>
        <dbReference type="Proteomes" id="UP000199087"/>
    </source>
</evidence>
<dbReference type="Proteomes" id="UP000199087">
    <property type="component" value="Unassembled WGS sequence"/>
</dbReference>
<proteinExistence type="predicted"/>
<dbReference type="RefSeq" id="WP_090635775.1">
    <property type="nucleotide sequence ID" value="NZ_CVRB01000003.1"/>
</dbReference>
<organism evidence="2 3">
    <name type="scientific">Neobacillus massiliamazoniensis</name>
    <dbReference type="NCBI Taxonomy" id="1499688"/>
    <lineage>
        <taxon>Bacteria</taxon>
        <taxon>Bacillati</taxon>
        <taxon>Bacillota</taxon>
        <taxon>Bacilli</taxon>
        <taxon>Bacillales</taxon>
        <taxon>Bacillaceae</taxon>
        <taxon>Neobacillus</taxon>
    </lineage>
</organism>
<accession>A0A0U1NZD3</accession>
<sequence precursor="true">MKKSILFIASIIASLILISCSNQSTALSYNKQSKAPSKDVREVVWSQLPTADKERIKGTWKDAKVMSKDVLTKEMAFWIKDKSYVGKEVYKIVFPTTFIGQPNIMLVYADVATYAYIGKGTVQ</sequence>
<gene>
    <name evidence="2" type="ORF">BN000_03332</name>
</gene>
<dbReference type="AlphaFoldDB" id="A0A0U1NZD3"/>
<feature type="signal peptide" evidence="1">
    <location>
        <begin position="1"/>
        <end position="26"/>
    </location>
</feature>
<dbReference type="EMBL" id="CVRB01000003">
    <property type="protein sequence ID" value="CRK83365.1"/>
    <property type="molecule type" value="Genomic_DNA"/>
</dbReference>